<feature type="domain" description="RING-type" evidence="20">
    <location>
        <begin position="280"/>
        <end position="318"/>
    </location>
</feature>
<dbReference type="PANTHER" id="PTHR23350">
    <property type="entry name" value="PEROXISOME ASSEMBLY PROTEIN 10"/>
    <property type="match status" value="1"/>
</dbReference>
<accession>A0A1G4IXN8</accession>
<keyword evidence="17" id="KW-0576">Peroxisome</keyword>
<evidence type="ECO:0000256" key="19">
    <source>
        <dbReference type="PROSITE-ProRule" id="PRU00175"/>
    </source>
</evidence>
<comment type="similarity">
    <text evidence="4">Belongs to the pex2/pex10/pex12 family.</text>
</comment>
<keyword evidence="11 19" id="KW-0863">Zinc-finger</keyword>
<reference evidence="22" key="1">
    <citation type="submission" date="2016-03" db="EMBL/GenBank/DDBJ databases">
        <authorList>
            <person name="Devillers Hugo."/>
        </authorList>
    </citation>
    <scope>NUCLEOTIDE SEQUENCE [LARGE SCALE GENOMIC DNA]</scope>
</reference>
<comment type="catalytic activity">
    <reaction evidence="1">
        <text>S-ubiquitinyl-[E2 ubiquitin-conjugating enzyme]-L-cysteine + [acceptor protein]-L-lysine = [E2 ubiquitin-conjugating enzyme]-L-cysteine + N(6)-ubiquitinyl-[acceptor protein]-L-lysine.</text>
        <dbReference type="EC" id="2.3.2.27"/>
    </reaction>
</comment>
<keyword evidence="14" id="KW-0653">Protein transport</keyword>
<evidence type="ECO:0000256" key="9">
    <source>
        <dbReference type="ARBA" id="ARBA00022692"/>
    </source>
</evidence>
<dbReference type="EMBL" id="LT598450">
    <property type="protein sequence ID" value="SCU81927.1"/>
    <property type="molecule type" value="Genomic_DNA"/>
</dbReference>
<dbReference type="Gene3D" id="3.30.40.10">
    <property type="entry name" value="Zinc/RING finger domain, C3HC4 (zinc finger)"/>
    <property type="match status" value="1"/>
</dbReference>
<evidence type="ECO:0000256" key="8">
    <source>
        <dbReference type="ARBA" id="ARBA00022679"/>
    </source>
</evidence>
<evidence type="ECO:0000313" key="22">
    <source>
        <dbReference type="Proteomes" id="UP000189911"/>
    </source>
</evidence>
<evidence type="ECO:0000256" key="4">
    <source>
        <dbReference type="ARBA" id="ARBA00008704"/>
    </source>
</evidence>
<dbReference type="InterPro" id="IPR017907">
    <property type="entry name" value="Znf_RING_CS"/>
</dbReference>
<dbReference type="InterPro" id="IPR025654">
    <property type="entry name" value="PEX2/10"/>
</dbReference>
<dbReference type="AlphaFoldDB" id="A0A1G4IXN8"/>
<evidence type="ECO:0000259" key="20">
    <source>
        <dbReference type="PROSITE" id="PS50089"/>
    </source>
</evidence>
<evidence type="ECO:0000256" key="18">
    <source>
        <dbReference type="ARBA" id="ARBA00041230"/>
    </source>
</evidence>
<evidence type="ECO:0000256" key="13">
    <source>
        <dbReference type="ARBA" id="ARBA00022833"/>
    </source>
</evidence>
<dbReference type="PANTHER" id="PTHR23350:SF0">
    <property type="entry name" value="PEROXISOME BIOGENESIS FACTOR 10"/>
    <property type="match status" value="1"/>
</dbReference>
<keyword evidence="15" id="KW-1133">Transmembrane helix</keyword>
<comment type="pathway">
    <text evidence="3">Protein modification; protein ubiquitination.</text>
</comment>
<dbReference type="Pfam" id="PF13639">
    <property type="entry name" value="zf-RING_2"/>
    <property type="match status" value="1"/>
</dbReference>
<evidence type="ECO:0000256" key="10">
    <source>
        <dbReference type="ARBA" id="ARBA00022723"/>
    </source>
</evidence>
<organism evidence="21 22">
    <name type="scientific">Lachancea nothofagi CBS 11611</name>
    <dbReference type="NCBI Taxonomy" id="1266666"/>
    <lineage>
        <taxon>Eukaryota</taxon>
        <taxon>Fungi</taxon>
        <taxon>Dikarya</taxon>
        <taxon>Ascomycota</taxon>
        <taxon>Saccharomycotina</taxon>
        <taxon>Saccharomycetes</taxon>
        <taxon>Saccharomycetales</taxon>
        <taxon>Saccharomycetaceae</taxon>
        <taxon>Lachancea</taxon>
    </lineage>
</organism>
<keyword evidence="7" id="KW-0962">Peroxisome biogenesis</keyword>
<evidence type="ECO:0000256" key="12">
    <source>
        <dbReference type="ARBA" id="ARBA00022786"/>
    </source>
</evidence>
<proteinExistence type="inferred from homology"/>
<dbReference type="InterPro" id="IPR013083">
    <property type="entry name" value="Znf_RING/FYVE/PHD"/>
</dbReference>
<dbReference type="SUPFAM" id="SSF57850">
    <property type="entry name" value="RING/U-box"/>
    <property type="match status" value="1"/>
</dbReference>
<dbReference type="Pfam" id="PF04757">
    <property type="entry name" value="Pex2_Pex12"/>
    <property type="match status" value="1"/>
</dbReference>
<dbReference type="GO" id="GO:0008270">
    <property type="term" value="F:zinc ion binding"/>
    <property type="evidence" value="ECO:0007669"/>
    <property type="project" value="UniProtKB-KW"/>
</dbReference>
<comment type="subcellular location">
    <subcellularLocation>
        <location evidence="2">Peroxisome membrane</location>
        <topology evidence="2">Multi-pass membrane protein</topology>
    </subcellularLocation>
</comment>
<name>A0A1G4IXN8_9SACH</name>
<dbReference type="GO" id="GO:0061630">
    <property type="term" value="F:ubiquitin protein ligase activity"/>
    <property type="evidence" value="ECO:0007669"/>
    <property type="project" value="UniProtKB-EC"/>
</dbReference>
<evidence type="ECO:0000256" key="6">
    <source>
        <dbReference type="ARBA" id="ARBA00022448"/>
    </source>
</evidence>
<keyword evidence="16" id="KW-0472">Membrane</keyword>
<evidence type="ECO:0000256" key="11">
    <source>
        <dbReference type="ARBA" id="ARBA00022771"/>
    </source>
</evidence>
<keyword evidence="8" id="KW-0808">Transferase</keyword>
<evidence type="ECO:0000256" key="3">
    <source>
        <dbReference type="ARBA" id="ARBA00004906"/>
    </source>
</evidence>
<dbReference type="InterPro" id="IPR001841">
    <property type="entry name" value="Znf_RING"/>
</dbReference>
<keyword evidence="9" id="KW-0812">Transmembrane</keyword>
<dbReference type="GO" id="GO:0005778">
    <property type="term" value="C:peroxisomal membrane"/>
    <property type="evidence" value="ECO:0007669"/>
    <property type="project" value="UniProtKB-SubCell"/>
</dbReference>
<keyword evidence="12" id="KW-0833">Ubl conjugation pathway</keyword>
<gene>
    <name evidence="21" type="ORF">LANO_0B04588G</name>
</gene>
<dbReference type="GO" id="GO:0016562">
    <property type="term" value="P:protein import into peroxisome matrix, receptor recycling"/>
    <property type="evidence" value="ECO:0007669"/>
    <property type="project" value="UniProtKB-ARBA"/>
</dbReference>
<evidence type="ECO:0000256" key="16">
    <source>
        <dbReference type="ARBA" id="ARBA00023136"/>
    </source>
</evidence>
<keyword evidence="22" id="KW-1185">Reference proteome</keyword>
<evidence type="ECO:0000256" key="17">
    <source>
        <dbReference type="ARBA" id="ARBA00023140"/>
    </source>
</evidence>
<sequence>MTNIHKLKFADAAAIVQAHQKDQQIEELLTSKLEDLIKRFKSQYIANAYSREISIGAKVLYLALTTLRGKRTLGEEYVDLIHVNRQGNLAANRSRRLLFILSYTLVPYALSKVVGLFSRHYNGDGEVVESVRGPPGSFFRFILENGILQKLLNAFTDINLILFYFKGSFYHISKRVFGLRYSVAHKVNESENRFSESSSKTYRILGVIFLIQTLSRDLPPVVRWFTQYMGKTAKNDMLSLSADDRTTLLITGVPSFSQVEHIYLKDSSELQFIEAESRKCILCLEWMTDPSCGPCGHIFCWSCILNWCKERPECPLCRQACQMQSILPIR</sequence>
<evidence type="ECO:0000313" key="21">
    <source>
        <dbReference type="EMBL" id="SCU81927.1"/>
    </source>
</evidence>
<dbReference type="SMART" id="SM00184">
    <property type="entry name" value="RING"/>
    <property type="match status" value="1"/>
</dbReference>
<dbReference type="Proteomes" id="UP000189911">
    <property type="component" value="Chromosome B"/>
</dbReference>
<evidence type="ECO:0000256" key="2">
    <source>
        <dbReference type="ARBA" id="ARBA00004585"/>
    </source>
</evidence>
<dbReference type="PROSITE" id="PS00518">
    <property type="entry name" value="ZF_RING_1"/>
    <property type="match status" value="1"/>
</dbReference>
<evidence type="ECO:0000256" key="15">
    <source>
        <dbReference type="ARBA" id="ARBA00022989"/>
    </source>
</evidence>
<keyword evidence="10" id="KW-0479">Metal-binding</keyword>
<keyword evidence="13" id="KW-0862">Zinc</keyword>
<evidence type="ECO:0000256" key="5">
    <source>
        <dbReference type="ARBA" id="ARBA00012483"/>
    </source>
</evidence>
<keyword evidence="6" id="KW-0813">Transport</keyword>
<dbReference type="PROSITE" id="PS50089">
    <property type="entry name" value="ZF_RING_2"/>
    <property type="match status" value="1"/>
</dbReference>
<protein>
    <recommendedName>
        <fullName evidence="5">RING-type E3 ubiquitin transferase</fullName>
        <ecNumber evidence="5">2.3.2.27</ecNumber>
    </recommendedName>
    <alternativeName>
        <fullName evidence="18">Peroxin-10</fullName>
    </alternativeName>
</protein>
<dbReference type="OrthoDB" id="6270329at2759"/>
<dbReference type="CDD" id="cd16527">
    <property type="entry name" value="RING-HC_PEX10"/>
    <property type="match status" value="1"/>
</dbReference>
<evidence type="ECO:0000256" key="7">
    <source>
        <dbReference type="ARBA" id="ARBA00022593"/>
    </source>
</evidence>
<dbReference type="GO" id="GO:0016567">
    <property type="term" value="P:protein ubiquitination"/>
    <property type="evidence" value="ECO:0007669"/>
    <property type="project" value="UniProtKB-ARBA"/>
</dbReference>
<dbReference type="InterPro" id="IPR006845">
    <property type="entry name" value="Pex_N"/>
</dbReference>
<evidence type="ECO:0000256" key="14">
    <source>
        <dbReference type="ARBA" id="ARBA00022927"/>
    </source>
</evidence>
<dbReference type="EC" id="2.3.2.27" evidence="5"/>
<evidence type="ECO:0000256" key="1">
    <source>
        <dbReference type="ARBA" id="ARBA00000900"/>
    </source>
</evidence>